<keyword evidence="3" id="KW-1185">Reference proteome</keyword>
<keyword evidence="1" id="KW-0732">Signal</keyword>
<dbReference type="InterPro" id="IPR006311">
    <property type="entry name" value="TAT_signal"/>
</dbReference>
<reference evidence="2 3" key="1">
    <citation type="submission" date="2021-08" db="EMBL/GenBank/DDBJ databases">
        <title>Comparative Genomics Analysis of the Genus Qipengyuania Reveals Extensive Genetic Diversity and Metabolic Versatility, Including the Description of Fifteen Novel Species.</title>
        <authorList>
            <person name="Liu Y."/>
        </authorList>
    </citation>
    <scope>NUCLEOTIDE SEQUENCE [LARGE SCALE GENOMIC DNA]</scope>
    <source>
        <strain evidence="2 3">YG27</strain>
    </source>
</reference>
<feature type="chain" id="PRO_5046072518" evidence="1">
    <location>
        <begin position="24"/>
        <end position="241"/>
    </location>
</feature>
<comment type="caution">
    <text evidence="2">The sequence shown here is derived from an EMBL/GenBank/DDBJ whole genome shotgun (WGS) entry which is preliminary data.</text>
</comment>
<dbReference type="EMBL" id="JAIGNU010000001">
    <property type="protein sequence ID" value="MBX7501282.1"/>
    <property type="molecule type" value="Genomic_DNA"/>
</dbReference>
<feature type="signal peptide" evidence="1">
    <location>
        <begin position="1"/>
        <end position="23"/>
    </location>
</feature>
<evidence type="ECO:0000313" key="2">
    <source>
        <dbReference type="EMBL" id="MBX7501282.1"/>
    </source>
</evidence>
<protein>
    <submittedName>
        <fullName evidence="2">Uncharacterized protein</fullName>
    </submittedName>
</protein>
<evidence type="ECO:0000313" key="3">
    <source>
        <dbReference type="Proteomes" id="UP000782554"/>
    </source>
</evidence>
<dbReference type="PROSITE" id="PS51318">
    <property type="entry name" value="TAT"/>
    <property type="match status" value="1"/>
</dbReference>
<accession>A0ABS7JUI3</accession>
<name>A0ABS7JUI3_9SPHN</name>
<sequence>MTAYDRRMVLRAMGALAAACAWGANPKAWASAATFVIPHRPFILRRELERGLAHGDSLLVIREWRGHFEHSERGTLVDGAQISCTVDAPAVLEPIAAIERERIAPGPFPAELDAEGRIVDDPAVTVGTGRTAAVRAALVVLERLGTSSTEMSEAREYLGQLAEASGTIISEIPPDLFFPVVGEASERRDLALPGGVKGEVLVQLAARAGPGGLLESLDRRISTRIGEDARNSRETWHLRVT</sequence>
<organism evidence="2 3">
    <name type="scientific">Qipengyuania mesophila</name>
    <dbReference type="NCBI Taxonomy" id="2867246"/>
    <lineage>
        <taxon>Bacteria</taxon>
        <taxon>Pseudomonadati</taxon>
        <taxon>Pseudomonadota</taxon>
        <taxon>Alphaproteobacteria</taxon>
        <taxon>Sphingomonadales</taxon>
        <taxon>Erythrobacteraceae</taxon>
        <taxon>Qipengyuania</taxon>
    </lineage>
</organism>
<proteinExistence type="predicted"/>
<evidence type="ECO:0000256" key="1">
    <source>
        <dbReference type="SAM" id="SignalP"/>
    </source>
</evidence>
<dbReference type="RefSeq" id="WP_221602373.1">
    <property type="nucleotide sequence ID" value="NZ_JAIGNU010000001.1"/>
</dbReference>
<gene>
    <name evidence="2" type="ORF">K3181_07495</name>
</gene>
<dbReference type="Proteomes" id="UP000782554">
    <property type="component" value="Unassembled WGS sequence"/>
</dbReference>